<dbReference type="EC" id="4.2.1.10" evidence="2"/>
<dbReference type="CDD" id="cd00502">
    <property type="entry name" value="DHQase_I"/>
    <property type="match status" value="1"/>
</dbReference>
<dbReference type="InterPro" id="IPR050146">
    <property type="entry name" value="Type-I_3-dehydroquinase"/>
</dbReference>
<comment type="caution">
    <text evidence="5">The sequence shown here is derived from an EMBL/GenBank/DDBJ whole genome shotgun (WGS) entry which is preliminary data.</text>
</comment>
<evidence type="ECO:0000256" key="4">
    <source>
        <dbReference type="ARBA" id="ARBA00023270"/>
    </source>
</evidence>
<name>A0ABQ1MCY2_9MICO</name>
<evidence type="ECO:0000256" key="2">
    <source>
        <dbReference type="ARBA" id="ARBA00012060"/>
    </source>
</evidence>
<evidence type="ECO:0000256" key="1">
    <source>
        <dbReference type="ARBA" id="ARBA00001864"/>
    </source>
</evidence>
<proteinExistence type="predicted"/>
<dbReference type="PANTHER" id="PTHR43699:SF1">
    <property type="entry name" value="3-DEHYDROQUINATE DEHYDRATASE"/>
    <property type="match status" value="1"/>
</dbReference>
<dbReference type="Gene3D" id="3.20.20.70">
    <property type="entry name" value="Aldolase class I"/>
    <property type="match status" value="1"/>
</dbReference>
<evidence type="ECO:0000313" key="6">
    <source>
        <dbReference type="Proteomes" id="UP000632322"/>
    </source>
</evidence>
<evidence type="ECO:0000256" key="3">
    <source>
        <dbReference type="ARBA" id="ARBA00023239"/>
    </source>
</evidence>
<dbReference type="Pfam" id="PF01487">
    <property type="entry name" value="DHquinase_I"/>
    <property type="match status" value="1"/>
</dbReference>
<keyword evidence="3" id="KW-0456">Lyase</keyword>
<sequence>MPFLNPAAGSPAVRNPGRPAVIVPTQAIDADELTAECAAAAATGIVDAVEWRIDPLLVVASGPAQGGVRKSVHSLAEAALRLLPSALTAGLPILLTVRTGFEGGQVEITEDDYAEVVRELIAGVADVEADAGTAACTGPTGTAASGVPGSASSGVPVAIDVEIDRAASVSLIASAQEAGVPVVASHHNFESTDSPERLLKTFAAMGEAGADVAKVAMMPQAPADVLRLLEATAAADASLPVPVLGISMGSLGRTSRIMGADFGSCATFAQIGQASAPGQVEASVLAEILDRVGPRCG</sequence>
<dbReference type="SUPFAM" id="SSF51569">
    <property type="entry name" value="Aldolase"/>
    <property type="match status" value="2"/>
</dbReference>
<dbReference type="EMBL" id="BMJG01000006">
    <property type="protein sequence ID" value="GGC38488.1"/>
    <property type="molecule type" value="Genomic_DNA"/>
</dbReference>
<protein>
    <recommendedName>
        <fullName evidence="2">3-dehydroquinate dehydratase</fullName>
        <ecNumber evidence="2">4.2.1.10</ecNumber>
    </recommendedName>
</protein>
<dbReference type="InterPro" id="IPR001381">
    <property type="entry name" value="DHquinase_I"/>
</dbReference>
<comment type="catalytic activity">
    <reaction evidence="1">
        <text>3-dehydroquinate = 3-dehydroshikimate + H2O</text>
        <dbReference type="Rhea" id="RHEA:21096"/>
        <dbReference type="ChEBI" id="CHEBI:15377"/>
        <dbReference type="ChEBI" id="CHEBI:16630"/>
        <dbReference type="ChEBI" id="CHEBI:32364"/>
        <dbReference type="EC" id="4.2.1.10"/>
    </reaction>
</comment>
<reference evidence="6" key="1">
    <citation type="journal article" date="2019" name="Int. J. Syst. Evol. Microbiol.">
        <title>The Global Catalogue of Microorganisms (GCM) 10K type strain sequencing project: providing services to taxonomists for standard genome sequencing and annotation.</title>
        <authorList>
            <consortium name="The Broad Institute Genomics Platform"/>
            <consortium name="The Broad Institute Genome Sequencing Center for Infectious Disease"/>
            <person name="Wu L."/>
            <person name="Ma J."/>
        </authorList>
    </citation>
    <scope>NUCLEOTIDE SEQUENCE [LARGE SCALE GENOMIC DNA]</scope>
    <source>
        <strain evidence="6">CGMCC 1.15472</strain>
    </source>
</reference>
<dbReference type="PANTHER" id="PTHR43699">
    <property type="entry name" value="3-DEHYDROQUINATE DEHYDRATASE"/>
    <property type="match status" value="1"/>
</dbReference>
<accession>A0ABQ1MCY2</accession>
<dbReference type="Proteomes" id="UP000632322">
    <property type="component" value="Unassembled WGS sequence"/>
</dbReference>
<keyword evidence="6" id="KW-1185">Reference proteome</keyword>
<keyword evidence="4" id="KW-0704">Schiff base</keyword>
<gene>
    <name evidence="5" type="primary">aroD</name>
    <name evidence="5" type="ORF">GCM10010974_21180</name>
</gene>
<evidence type="ECO:0000313" key="5">
    <source>
        <dbReference type="EMBL" id="GGC38488.1"/>
    </source>
</evidence>
<dbReference type="InterPro" id="IPR018508">
    <property type="entry name" value="3-dehydroquinate_DH_AS"/>
</dbReference>
<dbReference type="InterPro" id="IPR013785">
    <property type="entry name" value="Aldolase_TIM"/>
</dbReference>
<dbReference type="PROSITE" id="PS01028">
    <property type="entry name" value="DEHYDROQUINASE_I"/>
    <property type="match status" value="1"/>
</dbReference>
<organism evidence="5 6">
    <name type="scientific">Brevibacterium sediminis</name>
    <dbReference type="NCBI Taxonomy" id="1857024"/>
    <lineage>
        <taxon>Bacteria</taxon>
        <taxon>Bacillati</taxon>
        <taxon>Actinomycetota</taxon>
        <taxon>Actinomycetes</taxon>
        <taxon>Micrococcales</taxon>
        <taxon>Brevibacteriaceae</taxon>
        <taxon>Brevibacterium</taxon>
    </lineage>
</organism>